<dbReference type="AlphaFoldDB" id="A0A7I7QTX6"/>
<reference evidence="2 3" key="1">
    <citation type="journal article" date="2019" name="Emerg. Microbes Infect.">
        <title>Comprehensive subspecies identification of 175 nontuberculous mycobacteria species based on 7547 genomic profiles.</title>
        <authorList>
            <person name="Matsumoto Y."/>
            <person name="Kinjo T."/>
            <person name="Motooka D."/>
            <person name="Nabeya D."/>
            <person name="Jung N."/>
            <person name="Uechi K."/>
            <person name="Horii T."/>
            <person name="Iida T."/>
            <person name="Fujita J."/>
            <person name="Nakamura S."/>
        </authorList>
    </citation>
    <scope>NUCLEOTIDE SEQUENCE [LARGE SCALE GENOMIC DNA]</scope>
    <source>
        <strain evidence="2 3">JCM 17899</strain>
    </source>
</reference>
<gene>
    <name evidence="2" type="ORF">MSEDJ_37810</name>
</gene>
<accession>A0A7I7QTX6</accession>
<evidence type="ECO:0000313" key="3">
    <source>
        <dbReference type="Proteomes" id="UP000467193"/>
    </source>
</evidence>
<dbReference type="RefSeq" id="WP_163798635.1">
    <property type="nucleotide sequence ID" value="NZ_AP022588.1"/>
</dbReference>
<dbReference type="Proteomes" id="UP000467193">
    <property type="component" value="Chromosome"/>
</dbReference>
<organism evidence="2 3">
    <name type="scientific">Mycolicibacterium sediminis</name>
    <dbReference type="NCBI Taxonomy" id="1286180"/>
    <lineage>
        <taxon>Bacteria</taxon>
        <taxon>Bacillati</taxon>
        <taxon>Actinomycetota</taxon>
        <taxon>Actinomycetes</taxon>
        <taxon>Mycobacteriales</taxon>
        <taxon>Mycobacteriaceae</taxon>
        <taxon>Mycolicibacterium</taxon>
    </lineage>
</organism>
<feature type="region of interest" description="Disordered" evidence="1">
    <location>
        <begin position="1"/>
        <end position="31"/>
    </location>
</feature>
<proteinExistence type="predicted"/>
<dbReference type="KEGG" id="msei:MSEDJ_37810"/>
<evidence type="ECO:0000256" key="1">
    <source>
        <dbReference type="SAM" id="MobiDB-lite"/>
    </source>
</evidence>
<dbReference type="EMBL" id="AP022588">
    <property type="protein sequence ID" value="BBY29685.1"/>
    <property type="molecule type" value="Genomic_DNA"/>
</dbReference>
<sequence>MTDFRRTAPYVDAAPPPTRDAVSSAPPGIPEIDTPLLPVTQLITHPGTNPTLTLPVVRGTPPDVDAVWRYLAEPAEFFGVPMPGRADLRTALTDANATDRHRGSGVLAVTVTLFAVGGGTRTHVRVDAVEPWRPAPVRIAVLDAPVGGLGASAPHWQRMAARTTSLAASDRLHRWLADDGYSDAVPSATDGTPVLGALVFDTPRGPVGLDRSEPASILDQLAGAGLVHGVTRVAERPAATAAWWISPGFETHPVASVGDTPYQSAAQTFLEQS</sequence>
<name>A0A7I7QTX6_9MYCO</name>
<keyword evidence="3" id="KW-1185">Reference proteome</keyword>
<protein>
    <submittedName>
        <fullName evidence="2">Uncharacterized protein</fullName>
    </submittedName>
</protein>
<evidence type="ECO:0000313" key="2">
    <source>
        <dbReference type="EMBL" id="BBY29685.1"/>
    </source>
</evidence>